<dbReference type="GO" id="GO:0036503">
    <property type="term" value="P:ERAD pathway"/>
    <property type="evidence" value="ECO:0007669"/>
    <property type="project" value="TreeGrafter"/>
</dbReference>
<comment type="subcellular location">
    <subcellularLocation>
        <location evidence="2">Endoplasmic reticulum lumen</location>
    </subcellularLocation>
</comment>
<evidence type="ECO:0000256" key="5">
    <source>
        <dbReference type="ARBA" id="ARBA00022679"/>
    </source>
</evidence>
<organism evidence="16 17">
    <name type="scientific">Exidia glandulosa HHB12029</name>
    <dbReference type="NCBI Taxonomy" id="1314781"/>
    <lineage>
        <taxon>Eukaryota</taxon>
        <taxon>Fungi</taxon>
        <taxon>Dikarya</taxon>
        <taxon>Basidiomycota</taxon>
        <taxon>Agaricomycotina</taxon>
        <taxon>Agaricomycetes</taxon>
        <taxon>Auriculariales</taxon>
        <taxon>Exidiaceae</taxon>
        <taxon>Exidia</taxon>
    </lineage>
</organism>
<feature type="domain" description="UGGT thioredoxin-like" evidence="11">
    <location>
        <begin position="35"/>
        <end position="240"/>
    </location>
</feature>
<feature type="domain" description="UGGT thioredoxin-like" evidence="13">
    <location>
        <begin position="446"/>
        <end position="698"/>
    </location>
</feature>
<keyword evidence="17" id="KW-1185">Reference proteome</keyword>
<evidence type="ECO:0000256" key="8">
    <source>
        <dbReference type="ARBA" id="ARBA00023180"/>
    </source>
</evidence>
<dbReference type="InterPro" id="IPR040694">
    <property type="entry name" value="UGGT_TRXL_2"/>
</dbReference>
<dbReference type="GO" id="GO:0051082">
    <property type="term" value="F:unfolded protein binding"/>
    <property type="evidence" value="ECO:0007669"/>
    <property type="project" value="TreeGrafter"/>
</dbReference>
<feature type="domain" description="UGGT thioredoxin-like" evidence="12">
    <location>
        <begin position="308"/>
        <end position="438"/>
    </location>
</feature>
<keyword evidence="7" id="KW-0256">Endoplasmic reticulum</keyword>
<gene>
    <name evidence="16" type="ORF">EXIGLDRAFT_326958</name>
</gene>
<dbReference type="Pfam" id="PF18402">
    <property type="entry name" value="Thioredoxin_14"/>
    <property type="match status" value="1"/>
</dbReference>
<evidence type="ECO:0000259" key="12">
    <source>
        <dbReference type="Pfam" id="PF18401"/>
    </source>
</evidence>
<dbReference type="Pfam" id="PF06427">
    <property type="entry name" value="UDP-g_GGTase"/>
    <property type="match status" value="1"/>
</dbReference>
<evidence type="ECO:0000256" key="6">
    <source>
        <dbReference type="ARBA" id="ARBA00022729"/>
    </source>
</evidence>
<evidence type="ECO:0000256" key="4">
    <source>
        <dbReference type="ARBA" id="ARBA00006351"/>
    </source>
</evidence>
<feature type="compositionally biased region" description="Low complexity" evidence="9">
    <location>
        <begin position="1584"/>
        <end position="1593"/>
    </location>
</feature>
<sequence>MWSQLLTGLASASLLVQPAFSSPPVKVALRTSWPAPSLLLEIIECAATENPSAYFGALDLLTSDEILPTGSITDQALYESSLELLSSHGFLQEPGSRESLELSLALHAATPKIEAFYQFYADLNVTTPTEDCQSYVDWYGTRICDAATLRRLVEVDTIDPVDSSTVPPEYPKPLLLTIDHIRPDPATALETPNRTAILYASLSSPNFRELHSTLMALSDANGPHRIQYVARYVPPSGRESAPRSYLSGYSVAMDLKKMDYLAMDDRRTRSADDTTVDETSADEAESQDGEDSEATRILQELVNSLEDEEKASPLSKDEIIELGLRTSQLVLNATNPLAMLKHVSQDFPKYALALGRKPKYTQELYQELAWNQNRVGGGVSMLWLNGMVVQETDLNPFKLLSILRKERSLMRSLMATGLSASQSLGLITHHAIAEGQSASAVTDGIFDASDRSEGGNVCVWFNDMTKDSRYAKWSADITTLRRSMFPGQFPKIRQNLWNVVLALDLSRLSSLQFVSSSVVSIIQRGFPFHWGVVPLVDSDDGAKVARIFYYLIDNYGRGNTTAFLLTMAEESTNGNFNFDAARTAFNALVAEYTPRKEGATTDFDAVVSGEDARVDSARAYSKRLSLAPPVEGAPGYAFVNGKFFDLDDDFFRNLQTEQAAQMEHLIEKIREKELADDVDFVNYFYDLPTSSSSRNEYIFPSTKSTAHALRVVNLPDLFDRMKFEMTFNGFVKDKPDTSPITMWVVGDFDTPEGLAFAKEALNGVELEPGLAYRVAFIQNSEPDSSVTLDDSPLRTSHVLYLLSHSGETTHAPPEVLRLLGLLETQDYANAPVSELFKAASFDKAERAAFAKYHAAGRLVARELGFKPSEHGIIVNGRVVGPITPAAFSAADFVTLVTYEFAKRVKPVVEALHEVAPEMVQSDKGAWANAAAMISSVVSALQIPDPTSVGLFQQQPQPRQLVYRQFLQGAHSTFQIGDNSTSIFNFGLILDPVSENAQRRVDLLEWLSHTPSAHIEVYLNPLMSAREEEGLPLKRFYRNSLQPRLQFDENGSEVAAMVKFEGLPPDPIYTLGMEVHQSWLVRPHESRHDLDNIHLASLTGRDAVRGVEALFRLDYLVVEGHARETATQQPPRGLQLQLTTIGDDSVPVADTQVVANLGYLQFKAKPGIFRLEIREGRGREIYNLDSAGNEGWNSPLVSEVGAHVSLAAFDGVTLYPRVSRLPGMEKADVLEVGEPSSGDSGFVGKMTQFFATFTGQKEKTTDVAVVKTPQADINIFTVASGHLYERFASIMILSVLRHTNQTVKFWFIENFLSPSFLEFIPHFAEAYNFQYELVTYKWPSWLRAQKEKQRVIWGYKILFLDVLFPMDLKKVIFVDADQIVRADLMELVELDLHGAPYGYTPMGDDNEDMEGFRFWKTGYWRDFLKGKPYHISALYVIDLVRFRQLAAGDRLRGQYQGLSADPHSLANLDQDLPNNLQYEVPIFSLDKDWLWCETWCSKDRLDRAKTIDLCQNPLTKEPKLARARQIPEWSEYDSEIARFARGLADKGLIHSDAAAVDIDALASVGGAKAEKGEEFASTDVEEATTETAEVESSSQPAAAEHTRDEL</sequence>
<feature type="chain" id="PRO_5007861954" description="Glycosyltransferase family 24 protein" evidence="10">
    <location>
        <begin position="22"/>
        <end position="1605"/>
    </location>
</feature>
<comment type="similarity">
    <text evidence="4">Belongs to the glycosyltransferase 8 family.</text>
</comment>
<dbReference type="PANTHER" id="PTHR11226:SF0">
    <property type="entry name" value="UDP-GLUCOSE:GLYCOPROTEIN GLUCOSYLTRANSFERASE"/>
    <property type="match status" value="1"/>
</dbReference>
<dbReference type="Pfam" id="PF18400">
    <property type="entry name" value="Thioredoxin_12"/>
    <property type="match status" value="1"/>
</dbReference>
<evidence type="ECO:0000256" key="10">
    <source>
        <dbReference type="SAM" id="SignalP"/>
    </source>
</evidence>
<protein>
    <recommendedName>
        <fullName evidence="18">Glycosyltransferase family 24 protein</fullName>
    </recommendedName>
</protein>
<dbReference type="FunCoup" id="A0A165LNB5">
    <property type="interactions" value="517"/>
</dbReference>
<reference evidence="16 17" key="1">
    <citation type="journal article" date="2016" name="Mol. Biol. Evol.">
        <title>Comparative Genomics of Early-Diverging Mushroom-Forming Fungi Provides Insights into the Origins of Lignocellulose Decay Capabilities.</title>
        <authorList>
            <person name="Nagy L.G."/>
            <person name="Riley R."/>
            <person name="Tritt A."/>
            <person name="Adam C."/>
            <person name="Daum C."/>
            <person name="Floudas D."/>
            <person name="Sun H."/>
            <person name="Yadav J.S."/>
            <person name="Pangilinan J."/>
            <person name="Larsson K.H."/>
            <person name="Matsuura K."/>
            <person name="Barry K."/>
            <person name="Labutti K."/>
            <person name="Kuo R."/>
            <person name="Ohm R.A."/>
            <person name="Bhattacharya S.S."/>
            <person name="Shirouzu T."/>
            <person name="Yoshinaga Y."/>
            <person name="Martin F.M."/>
            <person name="Grigoriev I.V."/>
            <person name="Hibbett D.S."/>
        </authorList>
    </citation>
    <scope>NUCLEOTIDE SEQUENCE [LARGE SCALE GENOMIC DNA]</scope>
    <source>
        <strain evidence="16 17">HHB12029</strain>
    </source>
</reference>
<feature type="region of interest" description="Disordered" evidence="9">
    <location>
        <begin position="268"/>
        <end position="293"/>
    </location>
</feature>
<dbReference type="InterPro" id="IPR040525">
    <property type="entry name" value="UGGT_TRXL_4"/>
</dbReference>
<feature type="region of interest" description="Disordered" evidence="9">
    <location>
        <begin position="1566"/>
        <end position="1605"/>
    </location>
</feature>
<dbReference type="InterPro" id="IPR040497">
    <property type="entry name" value="Glyco_transf_24"/>
</dbReference>
<comment type="cofactor">
    <cofactor evidence="1">
        <name>Ca(2+)</name>
        <dbReference type="ChEBI" id="CHEBI:29108"/>
    </cofactor>
</comment>
<evidence type="ECO:0000256" key="2">
    <source>
        <dbReference type="ARBA" id="ARBA00004319"/>
    </source>
</evidence>
<evidence type="ECO:0000259" key="14">
    <source>
        <dbReference type="Pfam" id="PF18403"/>
    </source>
</evidence>
<evidence type="ECO:0008006" key="18">
    <source>
        <dbReference type="Google" id="ProtNLM"/>
    </source>
</evidence>
<feature type="signal peptide" evidence="10">
    <location>
        <begin position="1"/>
        <end position="21"/>
    </location>
</feature>
<keyword evidence="6 10" id="KW-0732">Signal</keyword>
<feature type="domain" description="Glucosyltransferase 24 catalytic" evidence="15">
    <location>
        <begin position="1272"/>
        <end position="1537"/>
    </location>
</feature>
<dbReference type="InterPro" id="IPR009448">
    <property type="entry name" value="UDP-g_GGtrans"/>
</dbReference>
<evidence type="ECO:0000313" key="16">
    <source>
        <dbReference type="EMBL" id="KZV98091.1"/>
    </source>
</evidence>
<dbReference type="PANTHER" id="PTHR11226">
    <property type="entry name" value="UDP-GLUCOSE GLYCOPROTEIN:GLUCOSYLTRANSFERASE"/>
    <property type="match status" value="1"/>
</dbReference>
<name>A0A165LNB5_EXIGL</name>
<evidence type="ECO:0000256" key="1">
    <source>
        <dbReference type="ARBA" id="ARBA00001913"/>
    </source>
</evidence>
<dbReference type="STRING" id="1314781.A0A165LNB5"/>
<dbReference type="GO" id="GO:0018279">
    <property type="term" value="P:protein N-linked glycosylation via asparagine"/>
    <property type="evidence" value="ECO:0007669"/>
    <property type="project" value="TreeGrafter"/>
</dbReference>
<evidence type="ECO:0000256" key="3">
    <source>
        <dbReference type="ARBA" id="ARBA00004922"/>
    </source>
</evidence>
<keyword evidence="5" id="KW-0808">Transferase</keyword>
<dbReference type="InParanoid" id="A0A165LNB5"/>
<dbReference type="InterPro" id="IPR029044">
    <property type="entry name" value="Nucleotide-diphossugar_trans"/>
</dbReference>
<evidence type="ECO:0000256" key="7">
    <source>
        <dbReference type="ARBA" id="ARBA00022824"/>
    </source>
</evidence>
<dbReference type="Gene3D" id="3.90.550.10">
    <property type="entry name" value="Spore Coat Polysaccharide Biosynthesis Protein SpsA, Chain A"/>
    <property type="match status" value="1"/>
</dbReference>
<evidence type="ECO:0000256" key="9">
    <source>
        <dbReference type="SAM" id="MobiDB-lite"/>
    </source>
</evidence>
<proteinExistence type="inferred from homology"/>
<dbReference type="GO" id="GO:0003980">
    <property type="term" value="F:UDP-glucose:glycoprotein glucosyltransferase activity"/>
    <property type="evidence" value="ECO:0007669"/>
    <property type="project" value="InterPro"/>
</dbReference>
<dbReference type="EMBL" id="KV425922">
    <property type="protein sequence ID" value="KZV98091.1"/>
    <property type="molecule type" value="Genomic_DNA"/>
</dbReference>
<keyword evidence="8" id="KW-0325">Glycoprotein</keyword>
<dbReference type="SUPFAM" id="SSF53448">
    <property type="entry name" value="Nucleotide-diphospho-sugar transferases"/>
    <property type="match status" value="1"/>
</dbReference>
<dbReference type="InterPro" id="IPR040692">
    <property type="entry name" value="UGGT_TRXL_3"/>
</dbReference>
<evidence type="ECO:0000259" key="15">
    <source>
        <dbReference type="Pfam" id="PF18404"/>
    </source>
</evidence>
<dbReference type="Pfam" id="PF18403">
    <property type="entry name" value="Thioredoxin_15"/>
    <property type="match status" value="1"/>
</dbReference>
<accession>A0A165LNB5</accession>
<dbReference type="Pfam" id="PF18404">
    <property type="entry name" value="Glyco_transf_24"/>
    <property type="match status" value="1"/>
</dbReference>
<dbReference type="OrthoDB" id="27683at2759"/>
<evidence type="ECO:0000259" key="13">
    <source>
        <dbReference type="Pfam" id="PF18402"/>
    </source>
</evidence>
<dbReference type="Proteomes" id="UP000077266">
    <property type="component" value="Unassembled WGS sequence"/>
</dbReference>
<feature type="domain" description="UDP-glucose:glycoprotein glucosyltransferase thioredoxin-like" evidence="14">
    <location>
        <begin position="733"/>
        <end position="938"/>
    </location>
</feature>
<dbReference type="UniPathway" id="UPA00378"/>
<dbReference type="InterPro" id="IPR040693">
    <property type="entry name" value="UGGT_TRXL_1"/>
</dbReference>
<dbReference type="GO" id="GO:0005788">
    <property type="term" value="C:endoplasmic reticulum lumen"/>
    <property type="evidence" value="ECO:0007669"/>
    <property type="project" value="UniProtKB-SubCell"/>
</dbReference>
<dbReference type="FunFam" id="3.90.550.10:FF:000065">
    <property type="entry name" value="UDP-glucose:glycoprotein glucosyltransferase, putative"/>
    <property type="match status" value="1"/>
</dbReference>
<evidence type="ECO:0000313" key="17">
    <source>
        <dbReference type="Proteomes" id="UP000077266"/>
    </source>
</evidence>
<dbReference type="Pfam" id="PF18401">
    <property type="entry name" value="Thioredoxin_13"/>
    <property type="match status" value="1"/>
</dbReference>
<feature type="compositionally biased region" description="Acidic residues" evidence="9">
    <location>
        <begin position="274"/>
        <end position="292"/>
    </location>
</feature>
<evidence type="ECO:0000259" key="11">
    <source>
        <dbReference type="Pfam" id="PF18400"/>
    </source>
</evidence>
<dbReference type="CDD" id="cd06432">
    <property type="entry name" value="GT8_HUGT1_C_like"/>
    <property type="match status" value="1"/>
</dbReference>
<comment type="pathway">
    <text evidence="3">Protein modification; protein glycosylation.</text>
</comment>